<organism evidence="1">
    <name type="scientific">uncultured Thermomicrobiales bacterium</name>
    <dbReference type="NCBI Taxonomy" id="1645740"/>
    <lineage>
        <taxon>Bacteria</taxon>
        <taxon>Pseudomonadati</taxon>
        <taxon>Thermomicrobiota</taxon>
        <taxon>Thermomicrobia</taxon>
        <taxon>Thermomicrobiales</taxon>
        <taxon>environmental samples</taxon>
    </lineage>
</organism>
<dbReference type="EMBL" id="CADCWH010000243">
    <property type="protein sequence ID" value="CAA9559261.1"/>
    <property type="molecule type" value="Genomic_DNA"/>
</dbReference>
<gene>
    <name evidence="1" type="ORF">AVDCRST_MAG70-1526</name>
</gene>
<name>A0A6J4UUB4_9BACT</name>
<proteinExistence type="predicted"/>
<protein>
    <submittedName>
        <fullName evidence="1">Uncharacterized protein</fullName>
    </submittedName>
</protein>
<sequence>MRWHTEIGGDRQVTVVGTHSPMIDHREIERSWSRARRRRW</sequence>
<accession>A0A6J4UUB4</accession>
<evidence type="ECO:0000313" key="1">
    <source>
        <dbReference type="EMBL" id="CAA9559261.1"/>
    </source>
</evidence>
<reference evidence="1" key="1">
    <citation type="submission" date="2020-02" db="EMBL/GenBank/DDBJ databases">
        <authorList>
            <person name="Meier V. D."/>
        </authorList>
    </citation>
    <scope>NUCLEOTIDE SEQUENCE</scope>
    <source>
        <strain evidence="1">AVDCRST_MAG70</strain>
    </source>
</reference>
<dbReference type="AlphaFoldDB" id="A0A6J4UUB4"/>